<dbReference type="OrthoDB" id="5145874at2759"/>
<organism evidence="2 3">
    <name type="scientific">Microdochium bolleyi</name>
    <dbReference type="NCBI Taxonomy" id="196109"/>
    <lineage>
        <taxon>Eukaryota</taxon>
        <taxon>Fungi</taxon>
        <taxon>Dikarya</taxon>
        <taxon>Ascomycota</taxon>
        <taxon>Pezizomycotina</taxon>
        <taxon>Sordariomycetes</taxon>
        <taxon>Xylariomycetidae</taxon>
        <taxon>Xylariales</taxon>
        <taxon>Microdochiaceae</taxon>
        <taxon>Microdochium</taxon>
    </lineage>
</organism>
<dbReference type="Proteomes" id="UP000070501">
    <property type="component" value="Unassembled WGS sequence"/>
</dbReference>
<accession>A0A136IVW0</accession>
<name>A0A136IVW0_9PEZI</name>
<evidence type="ECO:0000313" key="3">
    <source>
        <dbReference type="Proteomes" id="UP000070501"/>
    </source>
</evidence>
<reference evidence="3" key="1">
    <citation type="submission" date="2016-02" db="EMBL/GenBank/DDBJ databases">
        <title>Draft genome sequence of Microdochium bolleyi, a fungal endophyte of beachgrass.</title>
        <authorList>
            <consortium name="DOE Joint Genome Institute"/>
            <person name="David A.S."/>
            <person name="May G."/>
            <person name="Haridas S."/>
            <person name="Lim J."/>
            <person name="Wang M."/>
            <person name="Labutti K."/>
            <person name="Lipzen A."/>
            <person name="Barry K."/>
            <person name="Grigoriev I.V."/>
        </authorList>
    </citation>
    <scope>NUCLEOTIDE SEQUENCE [LARGE SCALE GENOMIC DNA]</scope>
    <source>
        <strain evidence="3">J235TASD1</strain>
    </source>
</reference>
<keyword evidence="3" id="KW-1185">Reference proteome</keyword>
<proteinExistence type="predicted"/>
<dbReference type="AlphaFoldDB" id="A0A136IVW0"/>
<evidence type="ECO:0000256" key="1">
    <source>
        <dbReference type="SAM" id="MobiDB-lite"/>
    </source>
</evidence>
<protein>
    <submittedName>
        <fullName evidence="2">Uncharacterized protein</fullName>
    </submittedName>
</protein>
<dbReference type="EMBL" id="KQ964256">
    <property type="protein sequence ID" value="KXJ89013.1"/>
    <property type="molecule type" value="Genomic_DNA"/>
</dbReference>
<gene>
    <name evidence="2" type="ORF">Micbo1qcDRAFT_165787</name>
</gene>
<dbReference type="InParanoid" id="A0A136IVW0"/>
<evidence type="ECO:0000313" key="2">
    <source>
        <dbReference type="EMBL" id="KXJ89013.1"/>
    </source>
</evidence>
<sequence length="382" mass="43831">MPREVLSKCPPRILDQIPLPSTAPSLPGAPLHLLTLPSEIRHHIWTIFYREVDRPWYRYAVDVGHNVEATTIVPVALARTCKQLLHEITPLLYHPVALDFHIVYPEYWVEQLAFLPKKEVRKGIDHIIFHVAQPEQYAWSNKRPPKRPVKFHRFPNLVNFTVCVPLHVPVEQLVPENAEDRSPDVYPTCRDLAGDSPRENPYIPRETVQKARDAYCALADGDRVALWRNRYSARALLDLVGKTGRGGWLSRIVDPEVYPDALTLDADIDEYGYNEEYDGDYEGQGTSSAGLYGGGKDDLDNEPDRLSQFQAIAARLHVMVEFELWATADYEVFDSGSRQPPTEVHKHPLLLRLDPRRKEIVEVRLLDEAESKLRERQREQAT</sequence>
<feature type="region of interest" description="Disordered" evidence="1">
    <location>
        <begin position="279"/>
        <end position="298"/>
    </location>
</feature>